<protein>
    <submittedName>
        <fullName evidence="1">Uncharacterized protein</fullName>
    </submittedName>
</protein>
<keyword evidence="2" id="KW-1185">Reference proteome</keyword>
<dbReference type="Proteomes" id="UP001148838">
    <property type="component" value="Unassembled WGS sequence"/>
</dbReference>
<dbReference type="EMBL" id="JAJSOF020000027">
    <property type="protein sequence ID" value="KAJ4433204.1"/>
    <property type="molecule type" value="Genomic_DNA"/>
</dbReference>
<gene>
    <name evidence="1" type="ORF">ANN_15461</name>
</gene>
<reference evidence="1 2" key="1">
    <citation type="journal article" date="2022" name="Allergy">
        <title>Genome assembly and annotation of Periplaneta americana reveal a comprehensive cockroach allergen profile.</title>
        <authorList>
            <person name="Wang L."/>
            <person name="Xiong Q."/>
            <person name="Saelim N."/>
            <person name="Wang L."/>
            <person name="Nong W."/>
            <person name="Wan A.T."/>
            <person name="Shi M."/>
            <person name="Liu X."/>
            <person name="Cao Q."/>
            <person name="Hui J.H.L."/>
            <person name="Sookrung N."/>
            <person name="Leung T.F."/>
            <person name="Tungtrongchitr A."/>
            <person name="Tsui S.K.W."/>
        </authorList>
    </citation>
    <scope>NUCLEOTIDE SEQUENCE [LARGE SCALE GENOMIC DNA]</scope>
    <source>
        <strain evidence="1">PWHHKU_190912</strain>
    </source>
</reference>
<name>A0ABQ8SH50_PERAM</name>
<sequence length="168" mass="19588">MPLSEENNRYLRFYNGQKYNACSSALCNFLHSPVTSSLLDPNIFLRTLFSNTLNHRFSLKFHNPTEQPVNIVKPKPCKESINTAYTQKCSAPTICCTTRECTENTLYLQSVAIVENTLKIHSWSLFYYQKSNKFIGTTCIDHDIKCLIIVYTLFFHFRSKFLFRFLKA</sequence>
<accession>A0ABQ8SH50</accession>
<comment type="caution">
    <text evidence="1">The sequence shown here is derived from an EMBL/GenBank/DDBJ whole genome shotgun (WGS) entry which is preliminary data.</text>
</comment>
<organism evidence="1 2">
    <name type="scientific">Periplaneta americana</name>
    <name type="common">American cockroach</name>
    <name type="synonym">Blatta americana</name>
    <dbReference type="NCBI Taxonomy" id="6978"/>
    <lineage>
        <taxon>Eukaryota</taxon>
        <taxon>Metazoa</taxon>
        <taxon>Ecdysozoa</taxon>
        <taxon>Arthropoda</taxon>
        <taxon>Hexapoda</taxon>
        <taxon>Insecta</taxon>
        <taxon>Pterygota</taxon>
        <taxon>Neoptera</taxon>
        <taxon>Polyneoptera</taxon>
        <taxon>Dictyoptera</taxon>
        <taxon>Blattodea</taxon>
        <taxon>Blattoidea</taxon>
        <taxon>Blattidae</taxon>
        <taxon>Blattinae</taxon>
        <taxon>Periplaneta</taxon>
    </lineage>
</organism>
<proteinExistence type="predicted"/>
<evidence type="ECO:0000313" key="2">
    <source>
        <dbReference type="Proteomes" id="UP001148838"/>
    </source>
</evidence>
<evidence type="ECO:0000313" key="1">
    <source>
        <dbReference type="EMBL" id="KAJ4433204.1"/>
    </source>
</evidence>